<comment type="caution">
    <text evidence="1">The sequence shown here is derived from an EMBL/GenBank/DDBJ whole genome shotgun (WGS) entry which is preliminary data.</text>
</comment>
<proteinExistence type="predicted"/>
<dbReference type="Proteomes" id="UP000636800">
    <property type="component" value="Unassembled WGS sequence"/>
</dbReference>
<accession>A0A835V287</accession>
<evidence type="ECO:0000313" key="2">
    <source>
        <dbReference type="Proteomes" id="UP000636800"/>
    </source>
</evidence>
<dbReference type="PANTHER" id="PTHR34287">
    <property type="entry name" value="OS06G0551500 PROTEIN-RELATED"/>
    <property type="match status" value="1"/>
</dbReference>
<sequence>MESPIQGVFFIAREVRPSRAILHLHALHFIISPIYFRTALEAYSIFAHSFVRAPHELESMCGSETSDASSAVDASSTRVQFVPRRVSDGLLSKFSDLCQFDFEYEKSGLWSPPVPRRAFLSPQGVVWTEADVLARLGRRQGTKSRIFVLCCHLLDIEIERELMKQYMFEDDYTTRKVACMSGLDELGRKHVSIG</sequence>
<gene>
    <name evidence="1" type="ORF">HPP92_008753</name>
</gene>
<evidence type="ECO:0000313" key="1">
    <source>
        <dbReference type="EMBL" id="KAG0484674.1"/>
    </source>
</evidence>
<keyword evidence="2" id="KW-1185">Reference proteome</keyword>
<dbReference type="EMBL" id="JADCNL010000004">
    <property type="protein sequence ID" value="KAG0484674.1"/>
    <property type="molecule type" value="Genomic_DNA"/>
</dbReference>
<dbReference type="AlphaFoldDB" id="A0A835V287"/>
<dbReference type="OrthoDB" id="691673at2759"/>
<reference evidence="1 2" key="1">
    <citation type="journal article" date="2020" name="Nat. Food">
        <title>A phased Vanilla planifolia genome enables genetic improvement of flavour and production.</title>
        <authorList>
            <person name="Hasing T."/>
            <person name="Tang H."/>
            <person name="Brym M."/>
            <person name="Khazi F."/>
            <person name="Huang T."/>
            <person name="Chambers A.H."/>
        </authorList>
    </citation>
    <scope>NUCLEOTIDE SEQUENCE [LARGE SCALE GENOMIC DNA]</scope>
    <source>
        <tissue evidence="1">Leaf</tissue>
    </source>
</reference>
<organism evidence="1 2">
    <name type="scientific">Vanilla planifolia</name>
    <name type="common">Vanilla</name>
    <dbReference type="NCBI Taxonomy" id="51239"/>
    <lineage>
        <taxon>Eukaryota</taxon>
        <taxon>Viridiplantae</taxon>
        <taxon>Streptophyta</taxon>
        <taxon>Embryophyta</taxon>
        <taxon>Tracheophyta</taxon>
        <taxon>Spermatophyta</taxon>
        <taxon>Magnoliopsida</taxon>
        <taxon>Liliopsida</taxon>
        <taxon>Asparagales</taxon>
        <taxon>Orchidaceae</taxon>
        <taxon>Vanilloideae</taxon>
        <taxon>Vanilleae</taxon>
        <taxon>Vanilla</taxon>
    </lineage>
</organism>
<protein>
    <submittedName>
        <fullName evidence="1">Uncharacterized protein</fullName>
    </submittedName>
</protein>
<name>A0A835V287_VANPL</name>